<accession>C0GJB6</accession>
<dbReference type="Proteomes" id="UP000006443">
    <property type="component" value="Unassembled WGS sequence"/>
</dbReference>
<dbReference type="Pfam" id="PF01476">
    <property type="entry name" value="LysM"/>
    <property type="match status" value="1"/>
</dbReference>
<dbReference type="AlphaFoldDB" id="C0GJB6"/>
<dbReference type="GO" id="GO:0008932">
    <property type="term" value="F:lytic endotransglycosylase activity"/>
    <property type="evidence" value="ECO:0007669"/>
    <property type="project" value="TreeGrafter"/>
</dbReference>
<dbReference type="PANTHER" id="PTHR33734:SF22">
    <property type="entry name" value="MEMBRANE-BOUND LYTIC MUREIN TRANSGLYCOSYLASE D"/>
    <property type="match status" value="1"/>
</dbReference>
<dbReference type="PANTHER" id="PTHR33734">
    <property type="entry name" value="LYSM DOMAIN-CONTAINING GPI-ANCHORED PROTEIN 2"/>
    <property type="match status" value="1"/>
</dbReference>
<evidence type="ECO:0000313" key="3">
    <source>
        <dbReference type="EMBL" id="EEG76601.1"/>
    </source>
</evidence>
<sequence length="550" mass="61254">MGKDDHVVALECISELLKVEQVVGENASQTSVIRDVTLPDRVRKITEVDATLRNVRGRVIENKVVVEGIVHKQIFYVDDDTGQLKEFTVPEERFVHFVDVPGAMPGMNVQVHGRIEFVGHDFIKEIVDNKKKGRADEGSASEETGAQEVDANWGKPGFPSKPEKPDRVESLFRQTVVLELFAKVTETMQLNVVVDAVGIPEDRVMTELLKVDSVIGEGAAQAKVRADIDFDRPARKIQRIDSEVRNVTARVIENKVVVEGVLHKQIFFVGADDDVVYEVSVDEPFTHFVDIPGAFPGANVQVFPRVEFVNVVIDNYDPTMGVQTAIIDIFVKVTETVQVDVVTDIRDVPVTKELLKVSQVIGEGARQETIVANLQAPAPARKIAGPPDTRFENVEARVIENKVIVEGDLVKQIFFVRDGEVPEVLEFEVTERFTVFVDIPGAMPGHVVQVYPRVEFTDFEIDPQDRTQIRQTSVIEVFVKVTEFVQLEVVTDCEVAPVPSVTIYVVQPGDTLFKIAKKFSVTVDEILAANPDITDPNVIFPGQKIFIPRK</sequence>
<evidence type="ECO:0000256" key="1">
    <source>
        <dbReference type="SAM" id="MobiDB-lite"/>
    </source>
</evidence>
<dbReference type="InterPro" id="IPR018392">
    <property type="entry name" value="LysM"/>
</dbReference>
<keyword evidence="4" id="KW-1185">Reference proteome</keyword>
<dbReference type="EMBL" id="ACJM01000015">
    <property type="protein sequence ID" value="EEG76601.1"/>
    <property type="molecule type" value="Genomic_DNA"/>
</dbReference>
<dbReference type="RefSeq" id="WP_008518111.1">
    <property type="nucleotide sequence ID" value="NZ_ACJM01000015.1"/>
</dbReference>
<proteinExistence type="predicted"/>
<feature type="region of interest" description="Disordered" evidence="1">
    <location>
        <begin position="133"/>
        <end position="165"/>
    </location>
</feature>
<dbReference type="InterPro" id="IPR024300">
    <property type="entry name" value="SipL_SPOCS_dom"/>
</dbReference>
<gene>
    <name evidence="3" type="ORF">DealDRAFT_2575</name>
</gene>
<dbReference type="STRING" id="555088.DealDRAFT_2575"/>
<dbReference type="CDD" id="cd00118">
    <property type="entry name" value="LysM"/>
    <property type="match status" value="1"/>
</dbReference>
<dbReference type="InterPro" id="IPR036779">
    <property type="entry name" value="LysM_dom_sf"/>
</dbReference>
<protein>
    <submittedName>
        <fullName evidence="3">Peptidoglycan-binding LysM</fullName>
    </submittedName>
</protein>
<dbReference type="OrthoDB" id="9779340at2"/>
<evidence type="ECO:0000259" key="2">
    <source>
        <dbReference type="PROSITE" id="PS51782"/>
    </source>
</evidence>
<dbReference type="Gene3D" id="3.10.350.10">
    <property type="entry name" value="LysM domain"/>
    <property type="match status" value="1"/>
</dbReference>
<dbReference type="eggNOG" id="COG1388">
    <property type="taxonomic scope" value="Bacteria"/>
</dbReference>
<dbReference type="Pfam" id="PF12673">
    <property type="entry name" value="SipL"/>
    <property type="match status" value="3"/>
</dbReference>
<feature type="domain" description="LysM" evidence="2">
    <location>
        <begin position="502"/>
        <end position="547"/>
    </location>
</feature>
<reference evidence="3 4" key="1">
    <citation type="submission" date="2009-02" db="EMBL/GenBank/DDBJ databases">
        <title>Sequencing of the draft genome and assembly of Dethiobacter alkaliphilus AHT 1.</title>
        <authorList>
            <consortium name="US DOE Joint Genome Institute (JGI-PGF)"/>
            <person name="Lucas S."/>
            <person name="Copeland A."/>
            <person name="Lapidus A."/>
            <person name="Glavina del Rio T."/>
            <person name="Dalin E."/>
            <person name="Tice H."/>
            <person name="Bruce D."/>
            <person name="Goodwin L."/>
            <person name="Pitluck S."/>
            <person name="Larimer F."/>
            <person name="Land M.L."/>
            <person name="Hauser L."/>
            <person name="Muyzer G."/>
        </authorList>
    </citation>
    <scope>NUCLEOTIDE SEQUENCE [LARGE SCALE GENOMIC DNA]</scope>
    <source>
        <strain evidence="3 4">AHT 1</strain>
    </source>
</reference>
<dbReference type="SUPFAM" id="SSF54106">
    <property type="entry name" value="LysM domain"/>
    <property type="match status" value="1"/>
</dbReference>
<organism evidence="3 4">
    <name type="scientific">Dethiobacter alkaliphilus AHT 1</name>
    <dbReference type="NCBI Taxonomy" id="555088"/>
    <lineage>
        <taxon>Bacteria</taxon>
        <taxon>Bacillati</taxon>
        <taxon>Bacillota</taxon>
        <taxon>Dethiobacteria</taxon>
        <taxon>Dethiobacterales</taxon>
        <taxon>Dethiobacteraceae</taxon>
        <taxon>Dethiobacter</taxon>
    </lineage>
</organism>
<comment type="caution">
    <text evidence="3">The sequence shown here is derived from an EMBL/GenBank/DDBJ whole genome shotgun (WGS) entry which is preliminary data.</text>
</comment>
<evidence type="ECO:0000313" key="4">
    <source>
        <dbReference type="Proteomes" id="UP000006443"/>
    </source>
</evidence>
<dbReference type="SMART" id="SM00257">
    <property type="entry name" value="LysM"/>
    <property type="match status" value="1"/>
</dbReference>
<dbReference type="PROSITE" id="PS51782">
    <property type="entry name" value="LYSM"/>
    <property type="match status" value="1"/>
</dbReference>
<name>C0GJB6_DETAL</name>